<proteinExistence type="predicted"/>
<dbReference type="PROSITE" id="PS50259">
    <property type="entry name" value="G_PROTEIN_RECEP_F3_4"/>
    <property type="match status" value="1"/>
</dbReference>
<evidence type="ECO:0000256" key="3">
    <source>
        <dbReference type="ARBA" id="ARBA00022692"/>
    </source>
</evidence>
<accession>A0ABN9LRK0</accession>
<dbReference type="Gene3D" id="2.10.50.30">
    <property type="entry name" value="GPCR, family 3, nine cysteines domain"/>
    <property type="match status" value="1"/>
</dbReference>
<dbReference type="InterPro" id="IPR000068">
    <property type="entry name" value="GPCR_3_Ca_sens_rcpt-rel"/>
</dbReference>
<feature type="transmembrane region" description="Helical" evidence="10">
    <location>
        <begin position="168"/>
        <end position="191"/>
    </location>
</feature>
<feature type="transmembrane region" description="Helical" evidence="10">
    <location>
        <begin position="254"/>
        <end position="276"/>
    </location>
</feature>
<dbReference type="PROSITE" id="PS00981">
    <property type="entry name" value="G_PROTEIN_RECEP_F3_3"/>
    <property type="match status" value="1"/>
</dbReference>
<feature type="transmembrane region" description="Helical" evidence="10">
    <location>
        <begin position="288"/>
        <end position="308"/>
    </location>
</feature>
<dbReference type="Pfam" id="PF00003">
    <property type="entry name" value="7tm_3"/>
    <property type="match status" value="1"/>
</dbReference>
<dbReference type="PANTHER" id="PTHR24061:SF0">
    <property type="entry name" value="C-FAMILY ODORANT RECEPTOR OLFCT1"/>
    <property type="match status" value="1"/>
</dbReference>
<dbReference type="PRINTS" id="PR01535">
    <property type="entry name" value="VOMERONASL2R"/>
</dbReference>
<keyword evidence="13" id="KW-1185">Reference proteome</keyword>
<sequence>MIATLPQRRSPFQRPVRQERHYKSHLSPLCGKTCSQELEAPVSRCSESCPPGSRKLPFPGQPSCCFKCVPCSQGEISNGTDATDCSKCPWNKWPSDERDRCLQNQLNTSPMKRPILGLLICNKTTPIVRANNYTISCLLLICLSLCFLCSLEFIGYPERLKCILHEMAFGLIFALCVSCILAKTILVMIAFRATKPNKMDQSSGLLPGNLCRNCHSDSYLYNVAYFFSSFPPEYNLKAKSGVLIIECNRGSSTAYWLTLGYLSFLALTSCPVAFLARQLPDRFNEAKFITFSMLAFLTVWVSFIPASLSTSGKYTVAMEIFAIMASSWGHSPAARFYLCYVYTMFQTTIIPKTSFLQSVPCQTSH</sequence>
<evidence type="ECO:0000256" key="4">
    <source>
        <dbReference type="ARBA" id="ARBA00022729"/>
    </source>
</evidence>
<evidence type="ECO:0000256" key="6">
    <source>
        <dbReference type="ARBA" id="ARBA00023040"/>
    </source>
</evidence>
<protein>
    <recommendedName>
        <fullName evidence="11">G-protein coupled receptors family 3 profile domain-containing protein</fullName>
    </recommendedName>
</protein>
<comment type="subcellular location">
    <subcellularLocation>
        <location evidence="1">Cell membrane</location>
        <topology evidence="1">Multi-pass membrane protein</topology>
    </subcellularLocation>
</comment>
<keyword evidence="3 10" id="KW-0812">Transmembrane</keyword>
<evidence type="ECO:0000256" key="7">
    <source>
        <dbReference type="ARBA" id="ARBA00023136"/>
    </source>
</evidence>
<dbReference type="InterPro" id="IPR000337">
    <property type="entry name" value="GPCR_3"/>
</dbReference>
<dbReference type="InterPro" id="IPR011500">
    <property type="entry name" value="GPCR_3_9-Cys_dom"/>
</dbReference>
<comment type="caution">
    <text evidence="12">The sequence shown here is derived from an EMBL/GenBank/DDBJ whole genome shotgun (WGS) entry which is preliminary data.</text>
</comment>
<evidence type="ECO:0000313" key="12">
    <source>
        <dbReference type="EMBL" id="CAJ0946830.1"/>
    </source>
</evidence>
<evidence type="ECO:0000313" key="13">
    <source>
        <dbReference type="Proteomes" id="UP001176940"/>
    </source>
</evidence>
<dbReference type="Pfam" id="PF07562">
    <property type="entry name" value="NCD3G"/>
    <property type="match status" value="1"/>
</dbReference>
<dbReference type="InterPro" id="IPR004073">
    <property type="entry name" value="GPCR_3_vmron_rcpt_2"/>
</dbReference>
<name>A0ABN9LRK0_9NEOB</name>
<evidence type="ECO:0000256" key="2">
    <source>
        <dbReference type="ARBA" id="ARBA00022475"/>
    </source>
</evidence>
<evidence type="ECO:0000256" key="1">
    <source>
        <dbReference type="ARBA" id="ARBA00004651"/>
    </source>
</evidence>
<dbReference type="PANTHER" id="PTHR24061">
    <property type="entry name" value="CALCIUM-SENSING RECEPTOR-RELATED"/>
    <property type="match status" value="1"/>
</dbReference>
<dbReference type="InterPro" id="IPR017979">
    <property type="entry name" value="GPCR_3_CS"/>
</dbReference>
<dbReference type="InterPro" id="IPR017978">
    <property type="entry name" value="GPCR_3_C"/>
</dbReference>
<dbReference type="EMBL" id="CAUEEQ010026000">
    <property type="protein sequence ID" value="CAJ0946830.1"/>
    <property type="molecule type" value="Genomic_DNA"/>
</dbReference>
<organism evidence="12 13">
    <name type="scientific">Ranitomeya imitator</name>
    <name type="common">mimic poison frog</name>
    <dbReference type="NCBI Taxonomy" id="111125"/>
    <lineage>
        <taxon>Eukaryota</taxon>
        <taxon>Metazoa</taxon>
        <taxon>Chordata</taxon>
        <taxon>Craniata</taxon>
        <taxon>Vertebrata</taxon>
        <taxon>Euteleostomi</taxon>
        <taxon>Amphibia</taxon>
        <taxon>Batrachia</taxon>
        <taxon>Anura</taxon>
        <taxon>Neobatrachia</taxon>
        <taxon>Hyloidea</taxon>
        <taxon>Dendrobatidae</taxon>
        <taxon>Dendrobatinae</taxon>
        <taxon>Ranitomeya</taxon>
    </lineage>
</organism>
<evidence type="ECO:0000256" key="5">
    <source>
        <dbReference type="ARBA" id="ARBA00022989"/>
    </source>
</evidence>
<keyword evidence="6" id="KW-0675">Receptor</keyword>
<evidence type="ECO:0000256" key="8">
    <source>
        <dbReference type="ARBA" id="ARBA00023180"/>
    </source>
</evidence>
<dbReference type="PRINTS" id="PR00248">
    <property type="entry name" value="GPCRMGR"/>
</dbReference>
<keyword evidence="8" id="KW-0325">Glycoprotein</keyword>
<keyword evidence="6" id="KW-0297">G-protein coupled receptor</keyword>
<feature type="transmembrane region" description="Helical" evidence="10">
    <location>
        <begin position="133"/>
        <end position="156"/>
    </location>
</feature>
<evidence type="ECO:0000256" key="9">
    <source>
        <dbReference type="ARBA" id="ARBA00023224"/>
    </source>
</evidence>
<keyword evidence="7 10" id="KW-0472">Membrane</keyword>
<keyword evidence="9" id="KW-0807">Transducer</keyword>
<keyword evidence="4" id="KW-0732">Signal</keyword>
<reference evidence="12" key="1">
    <citation type="submission" date="2023-07" db="EMBL/GenBank/DDBJ databases">
        <authorList>
            <person name="Stuckert A."/>
        </authorList>
    </citation>
    <scope>NUCLEOTIDE SEQUENCE</scope>
</reference>
<keyword evidence="2" id="KW-1003">Cell membrane</keyword>
<dbReference type="InterPro" id="IPR038550">
    <property type="entry name" value="GPCR_3_9-Cys_sf"/>
</dbReference>
<gene>
    <name evidence="12" type="ORF">RIMI_LOCUS11472877</name>
</gene>
<evidence type="ECO:0000259" key="11">
    <source>
        <dbReference type="PROSITE" id="PS50259"/>
    </source>
</evidence>
<keyword evidence="5 10" id="KW-1133">Transmembrane helix</keyword>
<feature type="domain" description="G-protein coupled receptors family 3 profile" evidence="11">
    <location>
        <begin position="115"/>
        <end position="327"/>
    </location>
</feature>
<evidence type="ECO:0000256" key="10">
    <source>
        <dbReference type="SAM" id="Phobius"/>
    </source>
</evidence>
<dbReference type="Proteomes" id="UP001176940">
    <property type="component" value="Unassembled WGS sequence"/>
</dbReference>